<dbReference type="PANTHER" id="PTHR21569:SF1">
    <property type="entry name" value="SMALL RIBOSOMAL SUBUNIT PROTEIN US9M"/>
    <property type="match status" value="1"/>
</dbReference>
<protein>
    <recommendedName>
        <fullName evidence="4 5">Small ribosomal subunit protein uS9</fullName>
    </recommendedName>
</protein>
<proteinExistence type="inferred from homology"/>
<keyword evidence="2 5" id="KW-0689">Ribosomal protein</keyword>
<dbReference type="InterPro" id="IPR000754">
    <property type="entry name" value="Ribosomal_uS9"/>
</dbReference>
<dbReference type="Proteomes" id="UP001293791">
    <property type="component" value="Unassembled WGS sequence"/>
</dbReference>
<evidence type="ECO:0000256" key="5">
    <source>
        <dbReference type="HAMAP-Rule" id="MF_00532"/>
    </source>
</evidence>
<dbReference type="InterPro" id="IPR020568">
    <property type="entry name" value="Ribosomal_Su5_D2-typ_SF"/>
</dbReference>
<organism evidence="6 7">
    <name type="scientific">Candidatus Cyrtobacter comes</name>
    <dbReference type="NCBI Taxonomy" id="675776"/>
    <lineage>
        <taxon>Bacteria</taxon>
        <taxon>Pseudomonadati</taxon>
        <taxon>Pseudomonadota</taxon>
        <taxon>Alphaproteobacteria</taxon>
        <taxon>Rickettsiales</taxon>
        <taxon>Candidatus Midichloriaceae</taxon>
        <taxon>Candidatus Cyrtobacter</taxon>
    </lineage>
</organism>
<dbReference type="SUPFAM" id="SSF54211">
    <property type="entry name" value="Ribosomal protein S5 domain 2-like"/>
    <property type="match status" value="1"/>
</dbReference>
<dbReference type="RefSeq" id="WP_322497746.1">
    <property type="nucleotide sequence ID" value="NZ_JARGYT010000033.1"/>
</dbReference>
<dbReference type="Gene3D" id="3.30.230.10">
    <property type="match status" value="1"/>
</dbReference>
<comment type="similarity">
    <text evidence="1 5">Belongs to the universal ribosomal protein uS9 family.</text>
</comment>
<evidence type="ECO:0000313" key="7">
    <source>
        <dbReference type="Proteomes" id="UP001293791"/>
    </source>
</evidence>
<dbReference type="InterPro" id="IPR014721">
    <property type="entry name" value="Ribsml_uS5_D2-typ_fold_subgr"/>
</dbReference>
<keyword evidence="3 5" id="KW-0687">Ribonucleoprotein</keyword>
<dbReference type="NCBIfam" id="NF001099">
    <property type="entry name" value="PRK00132.1"/>
    <property type="match status" value="1"/>
</dbReference>
<dbReference type="EMBL" id="JARGYT010000033">
    <property type="protein sequence ID" value="MDZ5762269.1"/>
    <property type="molecule type" value="Genomic_DNA"/>
</dbReference>
<keyword evidence="7" id="KW-1185">Reference proteome</keyword>
<dbReference type="InterPro" id="IPR023035">
    <property type="entry name" value="Ribosomal_uS9_bac/plastid"/>
</dbReference>
<gene>
    <name evidence="5" type="primary">rpsI</name>
    <name evidence="6" type="ORF">Cyrtocomes_00647</name>
</gene>
<comment type="caution">
    <text evidence="6">The sequence shown here is derived from an EMBL/GenBank/DDBJ whole genome shotgun (WGS) entry which is preliminary data.</text>
</comment>
<accession>A0ABU5L819</accession>
<dbReference type="GO" id="GO:0005840">
    <property type="term" value="C:ribosome"/>
    <property type="evidence" value="ECO:0007669"/>
    <property type="project" value="UniProtKB-KW"/>
</dbReference>
<evidence type="ECO:0000256" key="4">
    <source>
        <dbReference type="ARBA" id="ARBA00035259"/>
    </source>
</evidence>
<evidence type="ECO:0000313" key="6">
    <source>
        <dbReference type="EMBL" id="MDZ5762269.1"/>
    </source>
</evidence>
<evidence type="ECO:0000256" key="2">
    <source>
        <dbReference type="ARBA" id="ARBA00022980"/>
    </source>
</evidence>
<reference evidence="6 7" key="1">
    <citation type="submission" date="2023-02" db="EMBL/GenBank/DDBJ databases">
        <title>Host association and intracellularity evolved multiple times independently in the Rickettsiales.</title>
        <authorList>
            <person name="Castelli M."/>
            <person name="Nardi T."/>
            <person name="Gammuto L."/>
            <person name="Bellinzona G."/>
            <person name="Sabaneyeva E."/>
            <person name="Potekhin A."/>
            <person name="Serra V."/>
            <person name="Petroni G."/>
            <person name="Sassera D."/>
        </authorList>
    </citation>
    <scope>NUCLEOTIDE SEQUENCE [LARGE SCALE GENOMIC DNA]</scope>
    <source>
        <strain evidence="6 7">BOD18</strain>
    </source>
</reference>
<evidence type="ECO:0000256" key="3">
    <source>
        <dbReference type="ARBA" id="ARBA00023274"/>
    </source>
</evidence>
<dbReference type="Pfam" id="PF00380">
    <property type="entry name" value="Ribosomal_S9"/>
    <property type="match status" value="1"/>
</dbReference>
<evidence type="ECO:0000256" key="1">
    <source>
        <dbReference type="ARBA" id="ARBA00005251"/>
    </source>
</evidence>
<dbReference type="HAMAP" id="MF_00532_B">
    <property type="entry name" value="Ribosomal_uS9_B"/>
    <property type="match status" value="1"/>
</dbReference>
<dbReference type="PANTHER" id="PTHR21569">
    <property type="entry name" value="RIBOSOMAL PROTEIN S9"/>
    <property type="match status" value="1"/>
</dbReference>
<sequence length="129" mass="14298">MDSRSYGTGRRKEASARVWISSGSGKVVVNNKSAEIYFGRECLLHLVKQPLIATNTIDQFDVFCTVRGSGKPSQAGAVRHGISRALNEASGSFRAVLKANGFLTRDSRAVERKKYGRKKARKSFQFSKR</sequence>
<name>A0ABU5L819_9RICK</name>